<name>A0A9P6LGZ4_9PEZI</name>
<feature type="compositionally biased region" description="Polar residues" evidence="2">
    <location>
        <begin position="1045"/>
        <end position="1054"/>
    </location>
</feature>
<dbReference type="InterPro" id="IPR003903">
    <property type="entry name" value="UIM_dom"/>
</dbReference>
<feature type="compositionally biased region" description="Basic and acidic residues" evidence="2">
    <location>
        <begin position="1280"/>
        <end position="1289"/>
    </location>
</feature>
<accession>A0A9P6LGZ4</accession>
<evidence type="ECO:0008006" key="7">
    <source>
        <dbReference type="Google" id="ProtNLM"/>
    </source>
</evidence>
<feature type="region of interest" description="Disordered" evidence="2">
    <location>
        <begin position="1149"/>
        <end position="1301"/>
    </location>
</feature>
<dbReference type="PANTHER" id="PTHR48050">
    <property type="entry name" value="STEROL 3-BETA-GLUCOSYLTRANSFERASE"/>
    <property type="match status" value="1"/>
</dbReference>
<dbReference type="CDD" id="cd03784">
    <property type="entry name" value="GT1_Gtf-like"/>
    <property type="match status" value="1"/>
</dbReference>
<dbReference type="FunFam" id="3.40.50.2000:FF:000009">
    <property type="entry name" value="Sterol 3-beta-glucosyltransferase UGT80A2"/>
    <property type="match status" value="1"/>
</dbReference>
<dbReference type="GO" id="GO:0016906">
    <property type="term" value="F:sterol 3-beta-glucosyltransferase activity"/>
    <property type="evidence" value="ECO:0007669"/>
    <property type="project" value="UniProtKB-ARBA"/>
</dbReference>
<dbReference type="Pfam" id="PF03033">
    <property type="entry name" value="Glyco_transf_28"/>
    <property type="match status" value="1"/>
</dbReference>
<feature type="compositionally biased region" description="Low complexity" evidence="2">
    <location>
        <begin position="10"/>
        <end position="26"/>
    </location>
</feature>
<sequence>MTVAKNQQGASSSSSFAPPPTSQQTSDFDLDRADSQEVPDALVSDGFSLPSLEADGEVPPAYGELPDQLHFSHSGVEAGANVTGDGRVNININQSGNRLAEILAPTIARSQLLADKRPSGPLPPAYIPPSLGGQPGQTPPPQLNVVIQIVGSRGDVQPFVALGKVLKETYGHRVRIATHATFQKFVEENGLEFFNIGGDPAELMAFMVKNPGLMPGFDTLKSGEVSKRRRGIQEILLGCWRSCIEAGDGLGPPPKPHGRDAPMDDSIGLPGDASQRPFVADAIIANPPSFAHIHIAEKMGIPLHLMFTMPWTPTRAFPHPLANIQSTNTDPVMTNYVSYALVEMMTWQGLGDVINRFREKALDLDPMSLIWAPGVLNRLRIPYTYCWSPALIPKPNDWGHEIDISGFYFLNLASAFTPDPDLAAFLAAGPPPVYIGFGSIVVDDPNALTRMIFDAVHITGVRALVSKGWGGLGAEDVGLPEGVFMLGNVPHDWLFKHVSAVCHHGGAGTTAAGIQAGKPTIVVPFFGDQPFWGAMISRAGAGPDPIPFKQLTGEKLAEAIKFCLKPETQGRAQELGHKIREEKGTDLGGKSFHDQLDTDALRCSIEPSRAAAWRVRRTKVRYRAKEYITDGQPWDPVSAVASSLVTDIGNIGMAVADFPREIFKSRSKGDKTPEPPEIPFKEGSTSRTSLAQGSDQASMAPPSTHASESSTQLGMLEGGSTPTLPLSPRETTSSATPSHAPSATPSMVFSGPDSSSIAPSETTTSDQSRLGRPPGSPGKKPAIRDSSPVAVGVDTAVAAGTSVSRIVTTGVKTPMNVCLGLARGFRNAPRLYGDEMVRPQEKVTDFSSGLKVAGKEFAFGMFDGIGGLVMQPLKGAEKEGGKGLIKGFGKGIGGLIFKPASAVWSIPAYTMQGVHATLRNAFATSVQNYIIASRMKQGQQEMRDASQAEREDVIVRWNNIKFDLKNFQAMKLKEQREKKGDGGPSSASPAQPDAGLSPPVTGWSHTKHLSFEERKRLHARKEAWKKGHVEALVPELEGDMPPQSPSRNSTSTSVAEDEEFERAIRTSVAETSRGNADEDAAVEQAIRASVNHIRSSGQSLPDAARPQQASSSSSSRLLDEKNPDIFKDADLEITDEEYQSLIEQAIQQSMAARAAGGTTPQQAQEPHDEEEYRRALEASKNAPPPPQYEDDEDFKRALEESKMHQHHEGGGDDDEELRRAIEASEAAHKDQMSRDQAARTEEDIVMEYVKKQSLAEEEFRRTASKGKGREGADGDDEDEELKKAMEESLKMSGKPGQSSSS</sequence>
<dbReference type="GO" id="GO:0005975">
    <property type="term" value="P:carbohydrate metabolic process"/>
    <property type="evidence" value="ECO:0007669"/>
    <property type="project" value="InterPro"/>
</dbReference>
<dbReference type="FunFam" id="3.40.50.2000:FF:000100">
    <property type="entry name" value="Glycosyltransferase family 1 protein"/>
    <property type="match status" value="1"/>
</dbReference>
<dbReference type="RefSeq" id="XP_038745205.1">
    <property type="nucleotide sequence ID" value="XM_038889393.1"/>
</dbReference>
<dbReference type="PANTHER" id="PTHR48050:SF13">
    <property type="entry name" value="STEROL 3-BETA-GLUCOSYLTRANSFERASE UGT80A2"/>
    <property type="match status" value="1"/>
</dbReference>
<feature type="compositionally biased region" description="Low complexity" evidence="2">
    <location>
        <begin position="731"/>
        <end position="746"/>
    </location>
</feature>
<feature type="compositionally biased region" description="Basic and acidic residues" evidence="2">
    <location>
        <begin position="1117"/>
        <end position="1130"/>
    </location>
</feature>
<dbReference type="GeneID" id="62162467"/>
<comment type="caution">
    <text evidence="5">The sequence shown here is derived from an EMBL/GenBank/DDBJ whole genome shotgun (WGS) entry which is preliminary data.</text>
</comment>
<feature type="compositionally biased region" description="Basic and acidic residues" evidence="2">
    <location>
        <begin position="1193"/>
        <end position="1272"/>
    </location>
</feature>
<dbReference type="OrthoDB" id="5835829at2759"/>
<feature type="domain" description="Erythromycin biosynthesis protein CIII-like C-terminal" evidence="4">
    <location>
        <begin position="479"/>
        <end position="569"/>
    </location>
</feature>
<feature type="compositionally biased region" description="Polar residues" evidence="2">
    <location>
        <begin position="704"/>
        <end position="713"/>
    </location>
</feature>
<proteinExistence type="predicted"/>
<dbReference type="Proteomes" id="UP000781932">
    <property type="component" value="Unassembled WGS sequence"/>
</dbReference>
<dbReference type="EMBL" id="JAATWM020000020">
    <property type="protein sequence ID" value="KAF9875744.1"/>
    <property type="molecule type" value="Genomic_DNA"/>
</dbReference>
<reference evidence="5" key="1">
    <citation type="submission" date="2020-03" db="EMBL/GenBank/DDBJ databases">
        <authorList>
            <person name="He L."/>
        </authorList>
    </citation>
    <scope>NUCLEOTIDE SEQUENCE</scope>
    <source>
        <strain evidence="5">CkLH20</strain>
    </source>
</reference>
<protein>
    <recommendedName>
        <fullName evidence="7">Sterol 3-beta-glucosyltransferase UGT80B1</fullName>
    </recommendedName>
</protein>
<organism evidence="5 6">
    <name type="scientific">Colletotrichum karsti</name>
    <dbReference type="NCBI Taxonomy" id="1095194"/>
    <lineage>
        <taxon>Eukaryota</taxon>
        <taxon>Fungi</taxon>
        <taxon>Dikarya</taxon>
        <taxon>Ascomycota</taxon>
        <taxon>Pezizomycotina</taxon>
        <taxon>Sordariomycetes</taxon>
        <taxon>Hypocreomycetidae</taxon>
        <taxon>Glomerellales</taxon>
        <taxon>Glomerellaceae</taxon>
        <taxon>Colletotrichum</taxon>
        <taxon>Colletotrichum boninense species complex</taxon>
    </lineage>
</organism>
<feature type="domain" description="Glycosyltransferase family 28 N-terminal" evidence="3">
    <location>
        <begin position="145"/>
        <end position="204"/>
    </location>
</feature>
<feature type="region of interest" description="Disordered" evidence="2">
    <location>
        <begin position="1035"/>
        <end position="1131"/>
    </location>
</feature>
<dbReference type="PROSITE" id="PS50330">
    <property type="entry name" value="UIM"/>
    <property type="match status" value="1"/>
</dbReference>
<feature type="compositionally biased region" description="Basic and acidic residues" evidence="2">
    <location>
        <begin position="665"/>
        <end position="674"/>
    </location>
</feature>
<feature type="region of interest" description="Disordered" evidence="2">
    <location>
        <begin position="974"/>
        <end position="1004"/>
    </location>
</feature>
<evidence type="ECO:0000313" key="6">
    <source>
        <dbReference type="Proteomes" id="UP000781932"/>
    </source>
</evidence>
<evidence type="ECO:0000313" key="5">
    <source>
        <dbReference type="EMBL" id="KAF9875744.1"/>
    </source>
</evidence>
<gene>
    <name evidence="5" type="ORF">CkaCkLH20_06676</name>
</gene>
<evidence type="ECO:0000259" key="3">
    <source>
        <dbReference type="Pfam" id="PF03033"/>
    </source>
</evidence>
<keyword evidence="6" id="KW-1185">Reference proteome</keyword>
<feature type="region of interest" description="Disordered" evidence="2">
    <location>
        <begin position="665"/>
        <end position="787"/>
    </location>
</feature>
<feature type="compositionally biased region" description="Polar residues" evidence="2">
    <location>
        <begin position="752"/>
        <end position="768"/>
    </location>
</feature>
<dbReference type="InterPro" id="IPR010610">
    <property type="entry name" value="EryCIII-like_C"/>
</dbReference>
<dbReference type="InterPro" id="IPR050426">
    <property type="entry name" value="Glycosyltransferase_28"/>
</dbReference>
<dbReference type="Gene3D" id="3.40.50.2000">
    <property type="entry name" value="Glycogen Phosphorylase B"/>
    <property type="match status" value="2"/>
</dbReference>
<evidence type="ECO:0000256" key="1">
    <source>
        <dbReference type="ARBA" id="ARBA00022679"/>
    </source>
</evidence>
<feature type="region of interest" description="Disordered" evidence="2">
    <location>
        <begin position="1"/>
        <end position="67"/>
    </location>
</feature>
<evidence type="ECO:0000256" key="2">
    <source>
        <dbReference type="SAM" id="MobiDB-lite"/>
    </source>
</evidence>
<reference evidence="5" key="2">
    <citation type="submission" date="2020-11" db="EMBL/GenBank/DDBJ databases">
        <title>Whole genome sequencing of Colletotrichum sp.</title>
        <authorList>
            <person name="Li H."/>
        </authorList>
    </citation>
    <scope>NUCLEOTIDE SEQUENCE</scope>
    <source>
        <strain evidence="5">CkLH20</strain>
    </source>
</reference>
<dbReference type="Pfam" id="PF06722">
    <property type="entry name" value="EryCIII-like_C"/>
    <property type="match status" value="1"/>
</dbReference>
<keyword evidence="1" id="KW-0808">Transferase</keyword>
<dbReference type="InterPro" id="IPR004276">
    <property type="entry name" value="GlycoTrans_28_N"/>
</dbReference>
<evidence type="ECO:0000259" key="4">
    <source>
        <dbReference type="Pfam" id="PF06722"/>
    </source>
</evidence>
<dbReference type="SMART" id="SM00726">
    <property type="entry name" value="UIM"/>
    <property type="match status" value="7"/>
</dbReference>
<feature type="compositionally biased region" description="Polar residues" evidence="2">
    <location>
        <begin position="683"/>
        <end position="697"/>
    </location>
</feature>
<dbReference type="InterPro" id="IPR002213">
    <property type="entry name" value="UDP_glucos_trans"/>
</dbReference>
<dbReference type="SUPFAM" id="SSF53756">
    <property type="entry name" value="UDP-Glycosyltransferase/glycogen phosphorylase"/>
    <property type="match status" value="1"/>
</dbReference>